<dbReference type="PANTHER" id="PTHR10688">
    <property type="entry name" value="PWWP DOMAIN-CONTAINING PROTEIN"/>
    <property type="match status" value="1"/>
</dbReference>
<dbReference type="PROSITE" id="PS50812">
    <property type="entry name" value="PWWP"/>
    <property type="match status" value="1"/>
</dbReference>
<dbReference type="InterPro" id="IPR000313">
    <property type="entry name" value="PWWP_dom"/>
</dbReference>
<protein>
    <recommendedName>
        <fullName evidence="3">PWWP domain-containing protein</fullName>
    </recommendedName>
</protein>
<dbReference type="Gene3D" id="2.30.30.140">
    <property type="match status" value="1"/>
</dbReference>
<feature type="compositionally biased region" description="Basic and acidic residues" evidence="2">
    <location>
        <begin position="135"/>
        <end position="146"/>
    </location>
</feature>
<keyword evidence="1" id="KW-0175">Coiled coil</keyword>
<dbReference type="InterPro" id="IPR052657">
    <property type="entry name" value="PDP_family_Arabidopsis"/>
</dbReference>
<organism evidence="4">
    <name type="scientific">Lotharella globosa</name>
    <dbReference type="NCBI Taxonomy" id="91324"/>
    <lineage>
        <taxon>Eukaryota</taxon>
        <taxon>Sar</taxon>
        <taxon>Rhizaria</taxon>
        <taxon>Cercozoa</taxon>
        <taxon>Chlorarachniophyceae</taxon>
        <taxon>Lotharella</taxon>
    </lineage>
</organism>
<feature type="domain" description="PWWP" evidence="3">
    <location>
        <begin position="6"/>
        <end position="56"/>
    </location>
</feature>
<accession>A0A7S4DP90</accession>
<reference evidence="4" key="1">
    <citation type="submission" date="2021-01" db="EMBL/GenBank/DDBJ databases">
        <authorList>
            <person name="Corre E."/>
            <person name="Pelletier E."/>
            <person name="Niang G."/>
            <person name="Scheremetjew M."/>
            <person name="Finn R."/>
            <person name="Kale V."/>
            <person name="Holt S."/>
            <person name="Cochrane G."/>
            <person name="Meng A."/>
            <person name="Brown T."/>
            <person name="Cohen L."/>
        </authorList>
    </citation>
    <scope>NUCLEOTIDE SEQUENCE</scope>
    <source>
        <strain evidence="4">CCCM811</strain>
    </source>
</reference>
<evidence type="ECO:0000256" key="1">
    <source>
        <dbReference type="SAM" id="Coils"/>
    </source>
</evidence>
<feature type="region of interest" description="Disordered" evidence="2">
    <location>
        <begin position="99"/>
        <end position="278"/>
    </location>
</feature>
<feature type="compositionally biased region" description="Acidic residues" evidence="2">
    <location>
        <begin position="147"/>
        <end position="160"/>
    </location>
</feature>
<feature type="compositionally biased region" description="Acidic residues" evidence="2">
    <location>
        <begin position="105"/>
        <end position="129"/>
    </location>
</feature>
<name>A0A7S4DP90_9EUKA</name>
<sequence length="392" mass="44667">MSDFKENTVVWVKYYDYPWWPGLIWPEELAPPEAKQTKPKGRSTLTRFFGDGTVCWARPGELKPWNCRNQKKYMKSKSVRDAVQEALYHLKMKRSVYDITGPAADDNDSSEEEAGGDDKDDDDDEEEADNAPGKDNSERDGGKESDAEADVPPEEDDEDDSRPNQKKKNRPSSPLSSSPMREKEKKRPFSRQNSSSSASLEKRPMQVSSPQLKKRLKKVVDKKAPMKRKMKPELVNSASKKSRIGGAGGTEQSATSAGTTGEGGTGRKRAREEKVKGVKNRIKPTEFLKRKKLAAAKKPKQMNLRELVKRLTREKHMKEQKLKNVKNLVTKQELKLKKDRQELDDLKKRISRMRGKLEDLRKQNEVSLRVKCYTGQVRKCHTGQVRHGTVTV</sequence>
<dbReference type="AlphaFoldDB" id="A0A7S4DP90"/>
<evidence type="ECO:0000259" key="3">
    <source>
        <dbReference type="PROSITE" id="PS50812"/>
    </source>
</evidence>
<proteinExistence type="predicted"/>
<dbReference type="EMBL" id="HBIV01018112">
    <property type="protein sequence ID" value="CAE0661546.1"/>
    <property type="molecule type" value="Transcribed_RNA"/>
</dbReference>
<dbReference type="Pfam" id="PF00855">
    <property type="entry name" value="PWWP"/>
    <property type="match status" value="1"/>
</dbReference>
<feature type="coiled-coil region" evidence="1">
    <location>
        <begin position="301"/>
        <end position="363"/>
    </location>
</feature>
<evidence type="ECO:0000313" key="4">
    <source>
        <dbReference type="EMBL" id="CAE0661546.1"/>
    </source>
</evidence>
<evidence type="ECO:0000256" key="2">
    <source>
        <dbReference type="SAM" id="MobiDB-lite"/>
    </source>
</evidence>
<gene>
    <name evidence="4" type="ORF">LGLO00237_LOCUS13140</name>
</gene>
<dbReference type="SUPFAM" id="SSF63748">
    <property type="entry name" value="Tudor/PWWP/MBT"/>
    <property type="match status" value="1"/>
</dbReference>
<dbReference type="CDD" id="cd05162">
    <property type="entry name" value="PWWP"/>
    <property type="match status" value="1"/>
</dbReference>
<feature type="compositionally biased region" description="Polar residues" evidence="2">
    <location>
        <begin position="190"/>
        <end position="199"/>
    </location>
</feature>